<organism evidence="1 2">
    <name type="scientific">Candidatus Methanomarinus sp</name>
    <dbReference type="NCBI Taxonomy" id="3386244"/>
    <lineage>
        <taxon>Archaea</taxon>
        <taxon>Methanobacteriati</taxon>
        <taxon>Methanobacteriota</taxon>
        <taxon>Stenosarchaea group</taxon>
        <taxon>Methanomicrobia</taxon>
        <taxon>Methanosarcinales</taxon>
        <taxon>ANME-2 cluster</taxon>
        <taxon>Candidatus Methanocomedenaceae</taxon>
        <taxon>Candidatus Methanomarinus</taxon>
    </lineage>
</organism>
<dbReference type="Proteomes" id="UP000315423">
    <property type="component" value="Unassembled WGS sequence"/>
</dbReference>
<name>A0AC61SAF0_9EURY</name>
<keyword evidence="1" id="KW-0547">Nucleotide-binding</keyword>
<reference evidence="1" key="1">
    <citation type="submission" date="2018-09" db="EMBL/GenBank/DDBJ databases">
        <title>A genomic encyclopedia of anaerobic methanotrophic archaea.</title>
        <authorList>
            <person name="Skennerton C.T."/>
            <person name="Chadwick G.L."/>
            <person name="Laso-Perez R."/>
            <person name="Leu A.O."/>
            <person name="Speth D.R."/>
            <person name="Yu H."/>
            <person name="Morgan-Lang C."/>
            <person name="Hatzenpichler R."/>
            <person name="Goudeau D."/>
            <person name="Malmstrom R."/>
            <person name="Woyke T."/>
            <person name="Hallam S."/>
            <person name="Tyson G.W."/>
            <person name="Wegener G."/>
            <person name="Boetius A."/>
            <person name="Orphan V.J."/>
        </authorList>
    </citation>
    <scope>NUCLEOTIDE SEQUENCE</scope>
    <source>
        <strain evidence="1">CONS3730D10UFb2</strain>
    </source>
</reference>
<gene>
    <name evidence="1" type="ORF">C5S46_05395</name>
</gene>
<evidence type="ECO:0000313" key="2">
    <source>
        <dbReference type="Proteomes" id="UP000315423"/>
    </source>
</evidence>
<comment type="caution">
    <text evidence="1">The sequence shown here is derived from an EMBL/GenBank/DDBJ whole genome shotgun (WGS) entry which is preliminary data.</text>
</comment>
<accession>A0AC61SAF0</accession>
<protein>
    <submittedName>
        <fullName evidence="1">ATP-binding protein</fullName>
    </submittedName>
</protein>
<evidence type="ECO:0000313" key="1">
    <source>
        <dbReference type="EMBL" id="TKY91521.1"/>
    </source>
</evidence>
<dbReference type="EMBL" id="QYBA01000180">
    <property type="protein sequence ID" value="TKY91521.1"/>
    <property type="molecule type" value="Genomic_DNA"/>
</dbReference>
<sequence>MISKTLWGNIIKDFQKRRYRNIIQRDVHYPLDIPLDRAVVLSGPRRSGKTYLMYMGIKELLARKEDKNSILYVNFEDSRLVGAVSQDLNTLLEVFFEIYPGRNEKTWLFLDEIQVIPDWERFVRTLVDMENVNVFVTGSSSKLMSKEIATSMRGRSLTYNVYPFSFAEVLKAGKLEYEEYLSLAQMGEIIQKLEDYVRYGGFPETVLYREEWDRILSEIIDVTIFRDIVERYDVKNIKMLKLFLNAIFNSKEFSIHKFYNFLKSQGYKVSKNTLYTYFGYFEDSFIVFPLKSFSYSYKKIESSISKIYLVDNGLLSLQGIRDYGRLIENIVFIELKRRSKGDLFYYKSTYGREIDFIIKEGKKVSELIQVCYMLDDFVTKEREIKALLQGSEELQCDNLLIITWDYEAVEIVSGKNVRYVSLCKWLLDY</sequence>
<proteinExistence type="predicted"/>
<keyword evidence="1" id="KW-0067">ATP-binding</keyword>